<dbReference type="Gene3D" id="2.40.50.140">
    <property type="entry name" value="Nucleic acid-binding proteins"/>
    <property type="match status" value="1"/>
</dbReference>
<protein>
    <recommendedName>
        <fullName evidence="3 8">DNA repair protein RecO</fullName>
    </recommendedName>
    <alternativeName>
        <fullName evidence="7 8">Recombination protein O</fullName>
    </alternativeName>
</protein>
<evidence type="ECO:0000256" key="3">
    <source>
        <dbReference type="ARBA" id="ARBA00021310"/>
    </source>
</evidence>
<reference evidence="11 12" key="1">
    <citation type="submission" date="2021-03" db="EMBL/GenBank/DDBJ databases">
        <title>Complete Genome Sequences of Two Lysobacter Strains Isolated from Sea Water (Lysobacter caseinilyticus) and Soil (Lysobacter helvus) in South Korea.</title>
        <authorList>
            <person name="Watanabe Y."/>
            <person name="Arakawa K."/>
        </authorList>
    </citation>
    <scope>NUCLEOTIDE SEQUENCE [LARGE SCALE GENOMIC DNA]</scope>
    <source>
        <strain evidence="11 12">KVB24</strain>
    </source>
</reference>
<evidence type="ECO:0000256" key="5">
    <source>
        <dbReference type="ARBA" id="ARBA00023172"/>
    </source>
</evidence>
<dbReference type="Pfam" id="PF02565">
    <property type="entry name" value="RecO_C"/>
    <property type="match status" value="1"/>
</dbReference>
<dbReference type="SUPFAM" id="SSF50249">
    <property type="entry name" value="Nucleic acid-binding proteins"/>
    <property type="match status" value="1"/>
</dbReference>
<comment type="function">
    <text evidence="1 8">Involved in DNA repair and RecF pathway recombination.</text>
</comment>
<feature type="domain" description="DNA replication/recombination mediator RecO N-terminal" evidence="10">
    <location>
        <begin position="1"/>
        <end position="78"/>
    </location>
</feature>
<evidence type="ECO:0000256" key="6">
    <source>
        <dbReference type="ARBA" id="ARBA00023204"/>
    </source>
</evidence>
<evidence type="ECO:0000313" key="12">
    <source>
        <dbReference type="Proteomes" id="UP000681317"/>
    </source>
</evidence>
<dbReference type="NCBIfam" id="TIGR00613">
    <property type="entry name" value="reco"/>
    <property type="match status" value="1"/>
</dbReference>
<keyword evidence="6 8" id="KW-0234">DNA repair</keyword>
<evidence type="ECO:0000256" key="4">
    <source>
        <dbReference type="ARBA" id="ARBA00022763"/>
    </source>
</evidence>
<evidence type="ECO:0000256" key="1">
    <source>
        <dbReference type="ARBA" id="ARBA00003065"/>
    </source>
</evidence>
<dbReference type="Proteomes" id="UP000681317">
    <property type="component" value="Chromosome"/>
</dbReference>
<dbReference type="InterPro" id="IPR012340">
    <property type="entry name" value="NA-bd_OB-fold"/>
</dbReference>
<keyword evidence="4 8" id="KW-0227">DNA damage</keyword>
<organism evidence="11 12">
    <name type="scientific">Noviluteimonas caseinilytica</name>
    <dbReference type="NCBI Taxonomy" id="2675101"/>
    <lineage>
        <taxon>Bacteria</taxon>
        <taxon>Pseudomonadati</taxon>
        <taxon>Pseudomonadota</taxon>
        <taxon>Gammaproteobacteria</taxon>
        <taxon>Lysobacterales</taxon>
        <taxon>Lysobacteraceae</taxon>
        <taxon>Noviluteimonas</taxon>
    </lineage>
</organism>
<evidence type="ECO:0000256" key="9">
    <source>
        <dbReference type="SAM" id="MobiDB-lite"/>
    </source>
</evidence>
<dbReference type="PANTHER" id="PTHR33991">
    <property type="entry name" value="DNA REPAIR PROTEIN RECO"/>
    <property type="match status" value="1"/>
</dbReference>
<evidence type="ECO:0000313" key="11">
    <source>
        <dbReference type="EMBL" id="BCT91191.1"/>
    </source>
</evidence>
<dbReference type="RefSeq" id="WP_213435215.1">
    <property type="nucleotide sequence ID" value="NZ_AP024545.1"/>
</dbReference>
<comment type="similarity">
    <text evidence="2 8">Belongs to the RecO family.</text>
</comment>
<keyword evidence="12" id="KW-1185">Reference proteome</keyword>
<dbReference type="Pfam" id="PF11967">
    <property type="entry name" value="RecO_N"/>
    <property type="match status" value="1"/>
</dbReference>
<dbReference type="InterPro" id="IPR042242">
    <property type="entry name" value="RecO_C"/>
</dbReference>
<evidence type="ECO:0000256" key="2">
    <source>
        <dbReference type="ARBA" id="ARBA00007452"/>
    </source>
</evidence>
<dbReference type="InterPro" id="IPR022572">
    <property type="entry name" value="DNA_rep/recomb_RecO_N"/>
</dbReference>
<dbReference type="InterPro" id="IPR037278">
    <property type="entry name" value="ARFGAP/RecO"/>
</dbReference>
<name>A0ABM7Q1V4_9GAMM</name>
<sequence length="245" mass="26807">MRIVDEPAYVLHTRAWRETSLLVEVLSQNHGRMGLVARGVGGPKRHVLRAALQPLQYVRLDCVLRGELAQLRQAEALDAAPLLQGDAALAAFYVNELVLRLAPRGDPHSEIFATYGQVRAGLGSDAPVAWTLRLFERDLLEALGFGLALDVDVDGVPIDPAARYRLDPEQGPRRVRHDRGQGDRDTAATGSALLALASDVQPGPEDLASLRRALRDVLAHHLGPRGLKSWDMLAELGRLSRPRNP</sequence>
<dbReference type="InterPro" id="IPR003717">
    <property type="entry name" value="RecO"/>
</dbReference>
<gene>
    <name evidence="8 11" type="primary">recO</name>
    <name evidence="11" type="ORF">LYSCAS_02150</name>
</gene>
<dbReference type="EMBL" id="AP024545">
    <property type="protein sequence ID" value="BCT91191.1"/>
    <property type="molecule type" value="Genomic_DNA"/>
</dbReference>
<evidence type="ECO:0000256" key="7">
    <source>
        <dbReference type="ARBA" id="ARBA00033409"/>
    </source>
</evidence>
<dbReference type="SUPFAM" id="SSF57863">
    <property type="entry name" value="ArfGap/RecO-like zinc finger"/>
    <property type="match status" value="1"/>
</dbReference>
<keyword evidence="5 8" id="KW-0233">DNA recombination</keyword>
<dbReference type="HAMAP" id="MF_00201">
    <property type="entry name" value="RecO"/>
    <property type="match status" value="1"/>
</dbReference>
<feature type="region of interest" description="Disordered" evidence="9">
    <location>
        <begin position="163"/>
        <end position="186"/>
    </location>
</feature>
<dbReference type="PANTHER" id="PTHR33991:SF1">
    <property type="entry name" value="DNA REPAIR PROTEIN RECO"/>
    <property type="match status" value="1"/>
</dbReference>
<dbReference type="Gene3D" id="1.20.1440.120">
    <property type="entry name" value="Recombination protein O, C-terminal domain"/>
    <property type="match status" value="1"/>
</dbReference>
<evidence type="ECO:0000259" key="10">
    <source>
        <dbReference type="Pfam" id="PF11967"/>
    </source>
</evidence>
<proteinExistence type="inferred from homology"/>
<accession>A0ABM7Q1V4</accession>
<evidence type="ECO:0000256" key="8">
    <source>
        <dbReference type="HAMAP-Rule" id="MF_00201"/>
    </source>
</evidence>